<evidence type="ECO:0000313" key="2">
    <source>
        <dbReference type="EMBL" id="KAF3005026.1"/>
    </source>
</evidence>
<gene>
    <name evidence="2" type="ORF">E8E13_009022</name>
</gene>
<feature type="region of interest" description="Disordered" evidence="1">
    <location>
        <begin position="1"/>
        <end position="51"/>
    </location>
</feature>
<keyword evidence="3" id="KW-1185">Reference proteome</keyword>
<dbReference type="Proteomes" id="UP000801428">
    <property type="component" value="Unassembled WGS sequence"/>
</dbReference>
<dbReference type="AlphaFoldDB" id="A0A9P4WC86"/>
<protein>
    <submittedName>
        <fullName evidence="2">Uncharacterized protein</fullName>
    </submittedName>
</protein>
<reference evidence="2" key="1">
    <citation type="submission" date="2019-04" db="EMBL/GenBank/DDBJ databases">
        <title>Sequencing of skin fungus with MAO and IRED activity.</title>
        <authorList>
            <person name="Marsaioli A.J."/>
            <person name="Bonatto J.M.C."/>
            <person name="Reis Junior O."/>
        </authorList>
    </citation>
    <scope>NUCLEOTIDE SEQUENCE</scope>
    <source>
        <strain evidence="2">30M1</strain>
    </source>
</reference>
<evidence type="ECO:0000313" key="3">
    <source>
        <dbReference type="Proteomes" id="UP000801428"/>
    </source>
</evidence>
<dbReference type="EMBL" id="SWKU01000007">
    <property type="protein sequence ID" value="KAF3005026.1"/>
    <property type="molecule type" value="Genomic_DNA"/>
</dbReference>
<dbReference type="OrthoDB" id="3913514at2759"/>
<comment type="caution">
    <text evidence="2">The sequence shown here is derived from an EMBL/GenBank/DDBJ whole genome shotgun (WGS) entry which is preliminary data.</text>
</comment>
<accession>A0A9P4WC86</accession>
<evidence type="ECO:0000256" key="1">
    <source>
        <dbReference type="SAM" id="MobiDB-lite"/>
    </source>
</evidence>
<proteinExistence type="predicted"/>
<name>A0A9P4WC86_CURKU</name>
<sequence>MPISADDMEPLEAQAAQTIEVGRAGVRPSPPNKADPVMQYEHTGDENTQEPLQKSGVALGEQAVMATARYQVGQLVHMAVIQGGARVKGVFRIHKLLYNRAGWVEYQLKEELTGQLYKHGAAVREKDLKPQ</sequence>
<feature type="compositionally biased region" description="Acidic residues" evidence="1">
    <location>
        <begin position="1"/>
        <end position="10"/>
    </location>
</feature>
<organism evidence="2 3">
    <name type="scientific">Curvularia kusanoi</name>
    <name type="common">Cochliobolus kusanoi</name>
    <dbReference type="NCBI Taxonomy" id="90978"/>
    <lineage>
        <taxon>Eukaryota</taxon>
        <taxon>Fungi</taxon>
        <taxon>Dikarya</taxon>
        <taxon>Ascomycota</taxon>
        <taxon>Pezizomycotina</taxon>
        <taxon>Dothideomycetes</taxon>
        <taxon>Pleosporomycetidae</taxon>
        <taxon>Pleosporales</taxon>
        <taxon>Pleosporineae</taxon>
        <taxon>Pleosporaceae</taxon>
        <taxon>Curvularia</taxon>
    </lineage>
</organism>